<comment type="caution">
    <text evidence="6">The sequence shown here is derived from an EMBL/GenBank/DDBJ whole genome shotgun (WGS) entry which is preliminary data.</text>
</comment>
<dbReference type="GO" id="GO:0006310">
    <property type="term" value="P:DNA recombination"/>
    <property type="evidence" value="ECO:0007669"/>
    <property type="project" value="UniProtKB-KW"/>
</dbReference>
<dbReference type="PANTHER" id="PTHR30349:SF64">
    <property type="entry name" value="PROPHAGE INTEGRASE INTD-RELATED"/>
    <property type="match status" value="1"/>
</dbReference>
<evidence type="ECO:0000256" key="1">
    <source>
        <dbReference type="ARBA" id="ARBA00008857"/>
    </source>
</evidence>
<dbReference type="InterPro" id="IPR010998">
    <property type="entry name" value="Integrase_recombinase_N"/>
</dbReference>
<keyword evidence="3" id="KW-0238">DNA-binding</keyword>
<dbReference type="GO" id="GO:0015074">
    <property type="term" value="P:DNA integration"/>
    <property type="evidence" value="ECO:0007669"/>
    <property type="project" value="UniProtKB-KW"/>
</dbReference>
<dbReference type="Proteomes" id="UP000281118">
    <property type="component" value="Unassembled WGS sequence"/>
</dbReference>
<evidence type="ECO:0000259" key="5">
    <source>
        <dbReference type="PROSITE" id="PS51898"/>
    </source>
</evidence>
<keyword evidence="4" id="KW-0233">DNA recombination</keyword>
<dbReference type="InterPro" id="IPR050090">
    <property type="entry name" value="Tyrosine_recombinase_XerCD"/>
</dbReference>
<dbReference type="PROSITE" id="PS51898">
    <property type="entry name" value="TYR_RECOMBINASE"/>
    <property type="match status" value="1"/>
</dbReference>
<dbReference type="PANTHER" id="PTHR30349">
    <property type="entry name" value="PHAGE INTEGRASE-RELATED"/>
    <property type="match status" value="1"/>
</dbReference>
<evidence type="ECO:0000313" key="6">
    <source>
        <dbReference type="EMBL" id="RUR68652.1"/>
    </source>
</evidence>
<dbReference type="AlphaFoldDB" id="A0A3S0ZAN2"/>
<accession>A0A3S0ZAN2</accession>
<dbReference type="SUPFAM" id="SSF56349">
    <property type="entry name" value="DNA breaking-rejoining enzymes"/>
    <property type="match status" value="1"/>
</dbReference>
<comment type="similarity">
    <text evidence="1">Belongs to the 'phage' integrase family.</text>
</comment>
<evidence type="ECO:0000313" key="7">
    <source>
        <dbReference type="Proteomes" id="UP000281118"/>
    </source>
</evidence>
<dbReference type="InterPro" id="IPR011010">
    <property type="entry name" value="DNA_brk_join_enz"/>
</dbReference>
<dbReference type="GO" id="GO:0003677">
    <property type="term" value="F:DNA binding"/>
    <property type="evidence" value="ECO:0007669"/>
    <property type="project" value="UniProtKB-KW"/>
</dbReference>
<dbReference type="Gene3D" id="1.10.150.130">
    <property type="match status" value="1"/>
</dbReference>
<dbReference type="EMBL" id="RXFT01000006">
    <property type="protein sequence ID" value="RUR68652.1"/>
    <property type="molecule type" value="Genomic_DNA"/>
</dbReference>
<protein>
    <submittedName>
        <fullName evidence="6">Integrase</fullName>
    </submittedName>
</protein>
<proteinExistence type="inferred from homology"/>
<dbReference type="Gene3D" id="1.10.443.10">
    <property type="entry name" value="Intergrase catalytic core"/>
    <property type="match status" value="1"/>
</dbReference>
<dbReference type="RefSeq" id="WP_126022790.1">
    <property type="nucleotide sequence ID" value="NZ_RXFT01000006.1"/>
</dbReference>
<dbReference type="InterPro" id="IPR002104">
    <property type="entry name" value="Integrase_catalytic"/>
</dbReference>
<organism evidence="6 7">
    <name type="scientific">Variovorax guangxiensis</name>
    <dbReference type="NCBI Taxonomy" id="1775474"/>
    <lineage>
        <taxon>Bacteria</taxon>
        <taxon>Pseudomonadati</taxon>
        <taxon>Pseudomonadota</taxon>
        <taxon>Betaproteobacteria</taxon>
        <taxon>Burkholderiales</taxon>
        <taxon>Comamonadaceae</taxon>
        <taxon>Variovorax</taxon>
    </lineage>
</organism>
<keyword evidence="2" id="KW-0229">DNA integration</keyword>
<evidence type="ECO:0000256" key="3">
    <source>
        <dbReference type="ARBA" id="ARBA00023125"/>
    </source>
</evidence>
<sequence>MGRKPSRWANLPRGMRARPRGNLIHYYLDTGGKPRKEIPLGSDYALAVKRWGELASKPKPAYAPPVTEGTLAAVAKAYRRDILPTKAPRTRRDNEKELEWILKFFNTPPAPLDKIEPKHINQYLHWRVKEAVKIAEALNAERVKNGRKIVPIPAKWGQVRANREKALISHIWNYARANGFTKLPNPCAGIKGFRETARDAYVDDDMLKRVLEHACEPLRFAMRLAHITGQRPADVLGMSEDHIRGEYLRVRQGKTQAKLRIVVENALEELIEEIRAYKAARPKQSAPLLVNERGAPMTAAMLRKRFDKARKSAGIDIATFQFRDLRAKAATDTDESAGIKDAQTLLGHSTEAMTSKYIRHKVGKKVRIAAPKKEPK</sequence>
<gene>
    <name evidence="6" type="ORF">EJP67_16440</name>
</gene>
<name>A0A3S0ZAN2_9BURK</name>
<evidence type="ECO:0000256" key="4">
    <source>
        <dbReference type="ARBA" id="ARBA00023172"/>
    </source>
</evidence>
<feature type="domain" description="Tyr recombinase" evidence="5">
    <location>
        <begin position="197"/>
        <end position="371"/>
    </location>
</feature>
<dbReference type="InterPro" id="IPR013762">
    <property type="entry name" value="Integrase-like_cat_sf"/>
</dbReference>
<dbReference type="OrthoDB" id="662444at2"/>
<evidence type="ECO:0000256" key="2">
    <source>
        <dbReference type="ARBA" id="ARBA00022908"/>
    </source>
</evidence>
<dbReference type="Pfam" id="PF00589">
    <property type="entry name" value="Phage_integrase"/>
    <property type="match status" value="1"/>
</dbReference>
<reference evidence="6 7" key="1">
    <citation type="submission" date="2018-12" db="EMBL/GenBank/DDBJ databases">
        <title>The genome sequences of Variovorax guangxiensis DSM 27352.</title>
        <authorList>
            <person name="Gao J."/>
            <person name="Sun J."/>
        </authorList>
    </citation>
    <scope>NUCLEOTIDE SEQUENCE [LARGE SCALE GENOMIC DNA]</scope>
    <source>
        <strain evidence="6 7">DSM 27352</strain>
    </source>
</reference>